<keyword evidence="1" id="KW-0732">Signal</keyword>
<sequence length="323" mass="36939">MLFWQKGLMALCCFCLLPSSLFADTEDKVIKKTDEQEFSWWQAAHQSASKTVAIWSSGIDTALSGKASSTPDDSQVKIRFGPIINEDSVSGFFDFKARLKLPNTQDRLRLVIESDGDSLLQENVLRESSESGDVVDSALGSRVSAAVRYIKTQWGAEFDAGILVDFPLDPFFRFRFRQGNEDAEEWRWWQQEEAFAYYSKGVGARYSLGVSHQVNATFGYGSDLGVTWLDGDGLLYSRENFFVQHMVDEQNRFRYQLSFLQSGASKLQADSFLYYVEYEHLLHKNWLIGKVKPQMTYEADKDYRAEPSLTLSLEILLGHRYLH</sequence>
<proteinExistence type="predicted"/>
<protein>
    <recommendedName>
        <fullName evidence="4">DUF481 domain-containing protein</fullName>
    </recommendedName>
</protein>
<name>A0A934N4Z4_9GAMM</name>
<evidence type="ECO:0008006" key="4">
    <source>
        <dbReference type="Google" id="ProtNLM"/>
    </source>
</evidence>
<dbReference type="AlphaFoldDB" id="A0A934N4Z4"/>
<gene>
    <name evidence="2" type="ORF">I8J31_02345</name>
</gene>
<organism evidence="2 3">
    <name type="scientific">Marinomonas transparens</name>
    <dbReference type="NCBI Taxonomy" id="2795388"/>
    <lineage>
        <taxon>Bacteria</taxon>
        <taxon>Pseudomonadati</taxon>
        <taxon>Pseudomonadota</taxon>
        <taxon>Gammaproteobacteria</taxon>
        <taxon>Oceanospirillales</taxon>
        <taxon>Oceanospirillaceae</taxon>
        <taxon>Marinomonas</taxon>
    </lineage>
</organism>
<comment type="caution">
    <text evidence="2">The sequence shown here is derived from an EMBL/GenBank/DDBJ whole genome shotgun (WGS) entry which is preliminary data.</text>
</comment>
<evidence type="ECO:0000313" key="2">
    <source>
        <dbReference type="EMBL" id="MBJ7536516.1"/>
    </source>
</evidence>
<dbReference type="EMBL" id="JAEMNX010000001">
    <property type="protein sequence ID" value="MBJ7536516.1"/>
    <property type="molecule type" value="Genomic_DNA"/>
</dbReference>
<dbReference type="RefSeq" id="WP_199466608.1">
    <property type="nucleotide sequence ID" value="NZ_JAEMNX010000001.1"/>
</dbReference>
<reference evidence="2" key="1">
    <citation type="submission" date="2020-12" db="EMBL/GenBank/DDBJ databases">
        <title>Marinomonas arctica sp. nov., a psychrotolerant bacterium isolated from the Arctic.</title>
        <authorList>
            <person name="Zhang Y."/>
        </authorList>
    </citation>
    <scope>NUCLEOTIDE SEQUENCE</scope>
    <source>
        <strain evidence="2">C1424</strain>
    </source>
</reference>
<accession>A0A934N4Z4</accession>
<evidence type="ECO:0000256" key="1">
    <source>
        <dbReference type="SAM" id="SignalP"/>
    </source>
</evidence>
<dbReference type="Proteomes" id="UP000628710">
    <property type="component" value="Unassembled WGS sequence"/>
</dbReference>
<evidence type="ECO:0000313" key="3">
    <source>
        <dbReference type="Proteomes" id="UP000628710"/>
    </source>
</evidence>
<feature type="chain" id="PRO_5037303043" description="DUF481 domain-containing protein" evidence="1">
    <location>
        <begin position="24"/>
        <end position="323"/>
    </location>
</feature>
<feature type="signal peptide" evidence="1">
    <location>
        <begin position="1"/>
        <end position="23"/>
    </location>
</feature>
<keyword evidence="3" id="KW-1185">Reference proteome</keyword>